<evidence type="ECO:0000313" key="2">
    <source>
        <dbReference type="Proteomes" id="UP001314263"/>
    </source>
</evidence>
<dbReference type="AlphaFoldDB" id="A0AAV1IJ70"/>
<accession>A0AAV1IJ70</accession>
<dbReference type="Proteomes" id="UP001314263">
    <property type="component" value="Unassembled WGS sequence"/>
</dbReference>
<organism evidence="1 2">
    <name type="scientific">Coccomyxa viridis</name>
    <dbReference type="NCBI Taxonomy" id="1274662"/>
    <lineage>
        <taxon>Eukaryota</taxon>
        <taxon>Viridiplantae</taxon>
        <taxon>Chlorophyta</taxon>
        <taxon>core chlorophytes</taxon>
        <taxon>Trebouxiophyceae</taxon>
        <taxon>Trebouxiophyceae incertae sedis</taxon>
        <taxon>Coccomyxaceae</taxon>
        <taxon>Coccomyxa</taxon>
    </lineage>
</organism>
<dbReference type="EMBL" id="CAUYUE010000014">
    <property type="protein sequence ID" value="CAK0786490.1"/>
    <property type="molecule type" value="Genomic_DNA"/>
</dbReference>
<keyword evidence="2" id="KW-1185">Reference proteome</keyword>
<sequence length="106" mass="11770">MHTRRGSMGVAQQRELNVPRRYRMRQGHDEPASCRALEWLEATCKALLPALLPRPGLENVEIILTICSYETTVAVCTGNARTSAVICLLMEVGGQNDISVWGFPRS</sequence>
<reference evidence="1 2" key="1">
    <citation type="submission" date="2023-10" db="EMBL/GenBank/DDBJ databases">
        <authorList>
            <person name="Maclean D."/>
            <person name="Macfadyen A."/>
        </authorList>
    </citation>
    <scope>NUCLEOTIDE SEQUENCE [LARGE SCALE GENOMIC DNA]</scope>
</reference>
<name>A0AAV1IJ70_9CHLO</name>
<gene>
    <name evidence="1" type="ORF">CVIRNUC_009703</name>
</gene>
<protein>
    <submittedName>
        <fullName evidence="1">Uncharacterized protein</fullName>
    </submittedName>
</protein>
<evidence type="ECO:0000313" key="1">
    <source>
        <dbReference type="EMBL" id="CAK0786490.1"/>
    </source>
</evidence>
<proteinExistence type="predicted"/>
<comment type="caution">
    <text evidence="1">The sequence shown here is derived from an EMBL/GenBank/DDBJ whole genome shotgun (WGS) entry which is preliminary data.</text>
</comment>